<dbReference type="CDD" id="cd03235">
    <property type="entry name" value="ABC_Metallic_Cations"/>
    <property type="match status" value="1"/>
</dbReference>
<evidence type="ECO:0000256" key="2">
    <source>
        <dbReference type="ARBA" id="ARBA00022448"/>
    </source>
</evidence>
<dbReference type="EMBL" id="CP023344">
    <property type="protein sequence ID" value="ATC65066.1"/>
    <property type="molecule type" value="Genomic_DNA"/>
</dbReference>
<protein>
    <submittedName>
        <fullName evidence="6">Manganese ABC transporter ATP-binding protein</fullName>
    </submittedName>
</protein>
<dbReference type="AlphaFoldDB" id="A0A290QFK8"/>
<dbReference type="InterPro" id="IPR017871">
    <property type="entry name" value="ABC_transporter-like_CS"/>
</dbReference>
<sequence>MSASFAPPLAPSRLCDSSASALLPPSLNSQPSALNFPLSHAPHNILRISDVTVRHGRVTALDRVSVNILCGSLTALLGPNGAGKSTLLRAILGWHPLDTGEIRIGDHHTHHQLPRLAYLPQRHLIDWDFPITVRAVVEQGRYPALGLFSRFSKSDHAAVDRALDELDIAALAGRQISQLSGGQQQRVFLARALAQGADIFLLDEPFAGLDLHATEELAHILRGWQAQGRTVVAVVHELALAREHFVNAVLLNTRHIASGSVADVLNPHNIDTAYRGGHCAHIDDPLKLIRTATFPK</sequence>
<dbReference type="Gene3D" id="3.40.50.300">
    <property type="entry name" value="P-loop containing nucleotide triphosphate hydrolases"/>
    <property type="match status" value="1"/>
</dbReference>
<dbReference type="SMART" id="SM00382">
    <property type="entry name" value="AAA"/>
    <property type="match status" value="1"/>
</dbReference>
<evidence type="ECO:0000313" key="6">
    <source>
        <dbReference type="EMBL" id="ATC65066.1"/>
    </source>
</evidence>
<dbReference type="InterPro" id="IPR003593">
    <property type="entry name" value="AAA+_ATPase"/>
</dbReference>
<dbReference type="GO" id="GO:0016887">
    <property type="term" value="F:ATP hydrolysis activity"/>
    <property type="evidence" value="ECO:0007669"/>
    <property type="project" value="InterPro"/>
</dbReference>
<name>A0A290QFK8_9BACT</name>
<dbReference type="PANTHER" id="PTHR42734:SF5">
    <property type="entry name" value="IRON TRANSPORT SYSTEM ATP-BINDING PROTEIN HI_0361-RELATED"/>
    <property type="match status" value="1"/>
</dbReference>
<keyword evidence="2" id="KW-0813">Transport</keyword>
<dbReference type="Proteomes" id="UP000217265">
    <property type="component" value="Chromosome"/>
</dbReference>
<comment type="similarity">
    <text evidence="1">Belongs to the ABC transporter superfamily.</text>
</comment>
<evidence type="ECO:0000256" key="3">
    <source>
        <dbReference type="ARBA" id="ARBA00022741"/>
    </source>
</evidence>
<evidence type="ECO:0000256" key="1">
    <source>
        <dbReference type="ARBA" id="ARBA00005417"/>
    </source>
</evidence>
<dbReference type="GO" id="GO:0005524">
    <property type="term" value="F:ATP binding"/>
    <property type="evidence" value="ECO:0007669"/>
    <property type="project" value="UniProtKB-KW"/>
</dbReference>
<reference evidence="6 7" key="1">
    <citation type="submission" date="2017-09" db="EMBL/GenBank/DDBJ databases">
        <title>Complete genome sequence of Verrucomicrobial strain HZ-65, isolated from freshwater.</title>
        <authorList>
            <person name="Choi A."/>
        </authorList>
    </citation>
    <scope>NUCLEOTIDE SEQUENCE [LARGE SCALE GENOMIC DNA]</scope>
    <source>
        <strain evidence="6 7">HZ-65</strain>
    </source>
</reference>
<dbReference type="InterPro" id="IPR003439">
    <property type="entry name" value="ABC_transporter-like_ATP-bd"/>
</dbReference>
<keyword evidence="3" id="KW-0547">Nucleotide-binding</keyword>
<dbReference type="OrthoDB" id="9806726at2"/>
<gene>
    <name evidence="6" type="ORF">CMV30_14465</name>
</gene>
<keyword evidence="7" id="KW-1185">Reference proteome</keyword>
<proteinExistence type="inferred from homology"/>
<dbReference type="InterPro" id="IPR050153">
    <property type="entry name" value="Metal_Ion_Import_ABC"/>
</dbReference>
<evidence type="ECO:0000259" key="5">
    <source>
        <dbReference type="PROSITE" id="PS50893"/>
    </source>
</evidence>
<dbReference type="InterPro" id="IPR027417">
    <property type="entry name" value="P-loop_NTPase"/>
</dbReference>
<evidence type="ECO:0000313" key="7">
    <source>
        <dbReference type="Proteomes" id="UP000217265"/>
    </source>
</evidence>
<dbReference type="SUPFAM" id="SSF52540">
    <property type="entry name" value="P-loop containing nucleoside triphosphate hydrolases"/>
    <property type="match status" value="1"/>
</dbReference>
<dbReference type="PANTHER" id="PTHR42734">
    <property type="entry name" value="METAL TRANSPORT SYSTEM ATP-BINDING PROTEIN TM_0124-RELATED"/>
    <property type="match status" value="1"/>
</dbReference>
<evidence type="ECO:0000256" key="4">
    <source>
        <dbReference type="ARBA" id="ARBA00022840"/>
    </source>
</evidence>
<keyword evidence="4 6" id="KW-0067">ATP-binding</keyword>
<feature type="domain" description="ABC transporter" evidence="5">
    <location>
        <begin position="46"/>
        <end position="278"/>
    </location>
</feature>
<dbReference type="PROSITE" id="PS00211">
    <property type="entry name" value="ABC_TRANSPORTER_1"/>
    <property type="match status" value="1"/>
</dbReference>
<accession>A0A290QFK8</accession>
<organism evidence="6 7">
    <name type="scientific">Nibricoccus aquaticus</name>
    <dbReference type="NCBI Taxonomy" id="2576891"/>
    <lineage>
        <taxon>Bacteria</taxon>
        <taxon>Pseudomonadati</taxon>
        <taxon>Verrucomicrobiota</taxon>
        <taxon>Opitutia</taxon>
        <taxon>Opitutales</taxon>
        <taxon>Opitutaceae</taxon>
        <taxon>Nibricoccus</taxon>
    </lineage>
</organism>
<dbReference type="PROSITE" id="PS50893">
    <property type="entry name" value="ABC_TRANSPORTER_2"/>
    <property type="match status" value="1"/>
</dbReference>
<dbReference type="Pfam" id="PF00005">
    <property type="entry name" value="ABC_tran"/>
    <property type="match status" value="1"/>
</dbReference>
<dbReference type="KEGG" id="vbh:CMV30_14465"/>